<dbReference type="UniPathway" id="UPA00135">
    <property type="reaction ID" value="UER00197"/>
</dbReference>
<evidence type="ECO:0000256" key="2">
    <source>
        <dbReference type="ARBA" id="ARBA00006904"/>
    </source>
</evidence>
<dbReference type="InterPro" id="IPR015422">
    <property type="entry name" value="PyrdxlP-dep_Trfase_small"/>
</dbReference>
<feature type="binding site" evidence="11">
    <location>
        <position position="46"/>
    </location>
    <ligand>
        <name>L-glutamate</name>
        <dbReference type="ChEBI" id="CHEBI:29985"/>
    </ligand>
</feature>
<evidence type="ECO:0000313" key="14">
    <source>
        <dbReference type="EMBL" id="CQR32064.1"/>
    </source>
</evidence>
<evidence type="ECO:0000256" key="1">
    <source>
        <dbReference type="ARBA" id="ARBA00005099"/>
    </source>
</evidence>
<evidence type="ECO:0000256" key="5">
    <source>
        <dbReference type="ARBA" id="ARBA00022679"/>
    </source>
</evidence>
<evidence type="ECO:0000313" key="15">
    <source>
        <dbReference type="Proteomes" id="UP000002372"/>
    </source>
</evidence>
<evidence type="ECO:0000256" key="7">
    <source>
        <dbReference type="ARBA" id="ARBA00023096"/>
    </source>
</evidence>
<evidence type="ECO:0000256" key="11">
    <source>
        <dbReference type="HAMAP-Rule" id="MF_00160"/>
    </source>
</evidence>
<evidence type="ECO:0000256" key="9">
    <source>
        <dbReference type="ARBA" id="ARBA00047630"/>
    </source>
</evidence>
<dbReference type="Pfam" id="PF00266">
    <property type="entry name" value="Aminotran_5"/>
    <property type="match status" value="1"/>
</dbReference>
<dbReference type="GO" id="GO:0005737">
    <property type="term" value="C:cytoplasm"/>
    <property type="evidence" value="ECO:0007669"/>
    <property type="project" value="UniProtKB-SubCell"/>
</dbReference>
<dbReference type="Gene3D" id="3.40.640.10">
    <property type="entry name" value="Type I PLP-dependent aspartate aminotransferase-like (Major domain)"/>
    <property type="match status" value="1"/>
</dbReference>
<dbReference type="SUPFAM" id="SSF53383">
    <property type="entry name" value="PLP-dependent transferases"/>
    <property type="match status" value="1"/>
</dbReference>
<evidence type="ECO:0000256" key="4">
    <source>
        <dbReference type="ARBA" id="ARBA00022605"/>
    </source>
</evidence>
<keyword evidence="16" id="KW-1185">Reference proteome</keyword>
<proteinExistence type="inferred from homology"/>
<evidence type="ECO:0000259" key="12">
    <source>
        <dbReference type="Pfam" id="PF00266"/>
    </source>
</evidence>
<dbReference type="GO" id="GO:0006564">
    <property type="term" value="P:L-serine biosynthetic process"/>
    <property type="evidence" value="ECO:0007669"/>
    <property type="project" value="UniProtKB-UniRule"/>
</dbReference>
<feature type="modified residue" description="N6-(pyridoxal phosphate)lysine" evidence="11">
    <location>
        <position position="200"/>
    </location>
</feature>
<dbReference type="PANTHER" id="PTHR43247">
    <property type="entry name" value="PHOSPHOSERINE AMINOTRANSFERASE"/>
    <property type="match status" value="1"/>
</dbReference>
<dbReference type="HAMAP" id="MF_00160">
    <property type="entry name" value="SerC_aminotrans_5"/>
    <property type="match status" value="1"/>
</dbReference>
<keyword evidence="7 11" id="KW-0664">Pyridoxine biosynthesis</keyword>
<comment type="subcellular location">
    <subcellularLocation>
        <location evidence="11">Cytoplasm</location>
    </subcellularLocation>
</comment>
<dbReference type="GO" id="GO:0008615">
    <property type="term" value="P:pyridoxine biosynthetic process"/>
    <property type="evidence" value="ECO:0007669"/>
    <property type="project" value="UniProtKB-UniRule"/>
</dbReference>
<comment type="cofactor">
    <cofactor evidence="11">
        <name>pyridoxal 5'-phosphate</name>
        <dbReference type="ChEBI" id="CHEBI:597326"/>
    </cofactor>
    <text evidence="11">Binds 1 pyridoxal phosphate per subunit.</text>
</comment>
<keyword evidence="4 11" id="KW-0028">Amino-acid biosynthesis</keyword>
<dbReference type="EMBL" id="FP475956">
    <property type="protein sequence ID" value="CAZ88631.1"/>
    <property type="molecule type" value="Genomic_DNA"/>
</dbReference>
<dbReference type="EC" id="2.6.1.52" evidence="11"/>
<name>D6CTL2_THIA3</name>
<protein>
    <recommendedName>
        <fullName evidence="11">Phosphoserine aminotransferase</fullName>
        <ecNumber evidence="11">2.6.1.52</ecNumber>
    </recommendedName>
    <alternativeName>
        <fullName evidence="11">Phosphohydroxythreonine aminotransferase</fullName>
        <shortName evidence="11">PSAT</shortName>
    </alternativeName>
</protein>
<dbReference type="NCBIfam" id="NF003764">
    <property type="entry name" value="PRK05355.1"/>
    <property type="match status" value="1"/>
</dbReference>
<dbReference type="eggNOG" id="COG1932">
    <property type="taxonomic scope" value="Bacteria"/>
</dbReference>
<evidence type="ECO:0000313" key="16">
    <source>
        <dbReference type="Proteomes" id="UP000078599"/>
    </source>
</evidence>
<dbReference type="HOGENOM" id="CLU_034866_0_2_4"/>
<keyword evidence="3 11" id="KW-0032">Aminotransferase</keyword>
<dbReference type="Proteomes" id="UP000078599">
    <property type="component" value="Unassembled WGS sequence"/>
</dbReference>
<dbReference type="GO" id="GO:0004648">
    <property type="term" value="F:O-phospho-L-serine:2-oxoglutarate aminotransferase activity"/>
    <property type="evidence" value="ECO:0007669"/>
    <property type="project" value="UniProtKB-UniRule"/>
</dbReference>
<comment type="pathway">
    <text evidence="1 11">Amino-acid biosynthesis; L-serine biosynthesis; L-serine from 3-phospho-D-glycerate: step 2/3.</text>
</comment>
<comment type="pathway">
    <text evidence="11">Cofactor biosynthesis; pyridoxine 5'-phosphate biosynthesis; pyridoxine 5'-phosphate from D-erythrose 4-phosphate: step 3/5.</text>
</comment>
<dbReference type="EMBL" id="CTRI01000012">
    <property type="protein sequence ID" value="CQR32064.1"/>
    <property type="molecule type" value="Genomic_DNA"/>
</dbReference>
<evidence type="ECO:0000256" key="6">
    <source>
        <dbReference type="ARBA" id="ARBA00022898"/>
    </source>
</evidence>
<dbReference type="Gene3D" id="3.90.1150.10">
    <property type="entry name" value="Aspartate Aminotransferase, domain 1"/>
    <property type="match status" value="1"/>
</dbReference>
<gene>
    <name evidence="11 14" type="primary">serC</name>
    <name evidence="13" type="ordered locus">THI_1968</name>
    <name evidence="14" type="ORF">THICB1_20059</name>
</gene>
<dbReference type="PANTHER" id="PTHR43247:SF1">
    <property type="entry name" value="PHOSPHOSERINE AMINOTRANSFERASE"/>
    <property type="match status" value="1"/>
</dbReference>
<feature type="binding site" evidence="11">
    <location>
        <begin position="80"/>
        <end position="81"/>
    </location>
    <ligand>
        <name>pyridoxal 5'-phosphate</name>
        <dbReference type="ChEBI" id="CHEBI:597326"/>
    </ligand>
</feature>
<organism evidence="13 15">
    <name type="scientific">Thiomonas arsenitoxydans (strain DSM 22701 / CIP 110005 / 3As)</name>
    <dbReference type="NCBI Taxonomy" id="426114"/>
    <lineage>
        <taxon>Bacteria</taxon>
        <taxon>Pseudomonadati</taxon>
        <taxon>Pseudomonadota</taxon>
        <taxon>Betaproteobacteria</taxon>
        <taxon>Burkholderiales</taxon>
        <taxon>Thiomonas</taxon>
    </lineage>
</organism>
<sequence length="363" mass="39375">MNAAWRNAHNFSGGPGAMPRAVLEQLAQAALEVPEVGLSLYGISHRSDWFRAVVDEAQQILRVLLGAGDDWEVLSLQGGASLQFSMALVNLGCTPATPVDWVRAGYWSARAMAEATAVCAPHLAWDGLAQGYRALPRWDQTTQRPGILHVVSNETVEGLQFRDAPPRLPGRLVVCDMSSDLLSRTIDLDAYDLIYAHAQKNLGPAGVTVVLVRKSLLEQAPSGLPPMLDYRTHARAGSIYNTPPVAAIYTMLLVLRWLRDEIGDLKRMAHINAAKAAAVYAALDANPDVYIPHAQPAWRSQMNVAFRLADPARDASLRRALTDAGFSGLDGHRSLGGFRASLYDAVALEAAQNLAAVLRDWAQ</sequence>
<keyword evidence="11" id="KW-0963">Cytoplasm</keyword>
<keyword evidence="5 11" id="KW-0808">Transferase</keyword>
<evidence type="ECO:0000256" key="3">
    <source>
        <dbReference type="ARBA" id="ARBA00022576"/>
    </source>
</evidence>
<dbReference type="InterPro" id="IPR022278">
    <property type="entry name" value="Pser_aminoTfrase"/>
</dbReference>
<comment type="function">
    <text evidence="11">Catalyzes the reversible conversion of 3-phosphohydroxypyruvate to phosphoserine and of 3-hydroxy-2-oxo-4-phosphonooxybutanoate to phosphohydroxythreonine.</text>
</comment>
<feature type="binding site" evidence="11">
    <location>
        <begin position="241"/>
        <end position="242"/>
    </location>
    <ligand>
        <name>pyridoxal 5'-phosphate</name>
        <dbReference type="ChEBI" id="CHEBI:597326"/>
    </ligand>
</feature>
<dbReference type="RefSeq" id="WP_013105950.1">
    <property type="nucleotide sequence ID" value="NC_014145.1"/>
</dbReference>
<dbReference type="InterPro" id="IPR000192">
    <property type="entry name" value="Aminotrans_V_dom"/>
</dbReference>
<comment type="subunit">
    <text evidence="11">Homodimer.</text>
</comment>
<dbReference type="UniPathway" id="UPA00244">
    <property type="reaction ID" value="UER00311"/>
</dbReference>
<reference evidence="14 16" key="3">
    <citation type="submission" date="2015-03" db="EMBL/GenBank/DDBJ databases">
        <authorList>
            <person name="Regsiter A."/>
            <person name="william w."/>
        </authorList>
    </citation>
    <scope>NUCLEOTIDE SEQUENCE [LARGE SCALE GENOMIC DNA]</scope>
    <source>
        <strain evidence="14 16">CB1</strain>
    </source>
</reference>
<feature type="binding site" evidence="11">
    <location>
        <position position="199"/>
    </location>
    <ligand>
        <name>pyridoxal 5'-phosphate</name>
        <dbReference type="ChEBI" id="CHEBI:597326"/>
    </ligand>
</feature>
<comment type="catalytic activity">
    <reaction evidence="10 11">
        <text>O-phospho-L-serine + 2-oxoglutarate = 3-phosphooxypyruvate + L-glutamate</text>
        <dbReference type="Rhea" id="RHEA:14329"/>
        <dbReference type="ChEBI" id="CHEBI:16810"/>
        <dbReference type="ChEBI" id="CHEBI:18110"/>
        <dbReference type="ChEBI" id="CHEBI:29985"/>
        <dbReference type="ChEBI" id="CHEBI:57524"/>
        <dbReference type="EC" id="2.6.1.52"/>
    </reaction>
</comment>
<comment type="catalytic activity">
    <reaction evidence="9 11">
        <text>4-(phosphooxy)-L-threonine + 2-oxoglutarate = (R)-3-hydroxy-2-oxo-4-phosphooxybutanoate + L-glutamate</text>
        <dbReference type="Rhea" id="RHEA:16573"/>
        <dbReference type="ChEBI" id="CHEBI:16810"/>
        <dbReference type="ChEBI" id="CHEBI:29985"/>
        <dbReference type="ChEBI" id="CHEBI:58452"/>
        <dbReference type="ChEBI" id="CHEBI:58538"/>
        <dbReference type="EC" id="2.6.1.52"/>
    </reaction>
</comment>
<dbReference type="FunFam" id="3.40.640.10:FF:000010">
    <property type="entry name" value="Phosphoserine aminotransferase"/>
    <property type="match status" value="1"/>
</dbReference>
<dbReference type="GO" id="GO:0030170">
    <property type="term" value="F:pyridoxal phosphate binding"/>
    <property type="evidence" value="ECO:0007669"/>
    <property type="project" value="UniProtKB-UniRule"/>
</dbReference>
<reference evidence="15" key="1">
    <citation type="journal article" date="2010" name="PLoS Genet.">
        <title>Structure, function, and evolution of the Thiomonas spp. genome.</title>
        <authorList>
            <person name="Arsene-Ploetze F."/>
            <person name="Koechler S."/>
            <person name="Marchal M."/>
            <person name="Coppee J.Y."/>
            <person name="Chandler M."/>
            <person name="Bonnefoy V."/>
            <person name="Brochier-Armanet C."/>
            <person name="Barakat M."/>
            <person name="Barbe V."/>
            <person name="Battaglia-Brunet F."/>
            <person name="Bruneel O."/>
            <person name="Bryan C.G."/>
            <person name="Cleiss-Arnold J."/>
            <person name="Cruveiller S."/>
            <person name="Erhardt M."/>
            <person name="Heinrich-Salmeron A."/>
            <person name="Hommais F."/>
            <person name="Joulian C."/>
            <person name="Krin E."/>
            <person name="Lieutaud A."/>
            <person name="Lievremont D."/>
            <person name="Michel C."/>
            <person name="Muller D."/>
            <person name="Ortet P."/>
            <person name="Proux C."/>
            <person name="Siguier P."/>
            <person name="Roche D."/>
            <person name="Rouy Z."/>
            <person name="Salvignol G."/>
            <person name="Slyemi D."/>
            <person name="Talla E."/>
            <person name="Weiss S."/>
            <person name="Weissenbach J."/>
            <person name="Medigue C."/>
            <person name="Bertin P.N."/>
        </authorList>
    </citation>
    <scope>NUCLEOTIDE SEQUENCE [LARGE SCALE GENOMIC DNA]</scope>
    <source>
        <strain evidence="15">DSM 22701 / CIP 110005 / 3As</strain>
    </source>
</reference>
<feature type="binding site" evidence="11">
    <location>
        <position position="107"/>
    </location>
    <ligand>
        <name>pyridoxal 5'-phosphate</name>
        <dbReference type="ChEBI" id="CHEBI:597326"/>
    </ligand>
</feature>
<feature type="binding site" evidence="11">
    <location>
        <position position="155"/>
    </location>
    <ligand>
        <name>pyridoxal 5'-phosphate</name>
        <dbReference type="ChEBI" id="CHEBI:597326"/>
    </ligand>
</feature>
<reference evidence="13" key="2">
    <citation type="submission" date="2010-07" db="EMBL/GenBank/DDBJ databases">
        <authorList>
            <person name="Genoscope - CEA"/>
        </authorList>
    </citation>
    <scope>NUCLEOTIDE SEQUENCE</scope>
    <source>
        <strain evidence="13">3As</strain>
    </source>
</reference>
<feature type="binding site" evidence="11">
    <location>
        <position position="176"/>
    </location>
    <ligand>
        <name>pyridoxal 5'-phosphate</name>
        <dbReference type="ChEBI" id="CHEBI:597326"/>
    </ligand>
</feature>
<feature type="domain" description="Aminotransferase class V" evidence="12">
    <location>
        <begin position="10"/>
        <end position="343"/>
    </location>
</feature>
<accession>D6CTL2</accession>
<dbReference type="InterPro" id="IPR015424">
    <property type="entry name" value="PyrdxlP-dep_Trfase"/>
</dbReference>
<dbReference type="OrthoDB" id="9809412at2"/>
<keyword evidence="6 11" id="KW-0663">Pyridoxal phosphate</keyword>
<dbReference type="PIRSF" id="PIRSF000525">
    <property type="entry name" value="SerC"/>
    <property type="match status" value="1"/>
</dbReference>
<comment type="caution">
    <text evidence="11">Lacks conserved residue(s) required for the propagation of feature annotation.</text>
</comment>
<dbReference type="Proteomes" id="UP000002372">
    <property type="component" value="Chromosome"/>
</dbReference>
<comment type="similarity">
    <text evidence="2 11">Belongs to the class-V pyridoxal-phosphate-dependent aminotransferase family. SerC subfamily.</text>
</comment>
<evidence type="ECO:0000313" key="13">
    <source>
        <dbReference type="EMBL" id="CAZ88631.1"/>
    </source>
</evidence>
<keyword evidence="8 11" id="KW-0718">Serine biosynthesis</keyword>
<dbReference type="KEGG" id="thi:THI_1968"/>
<evidence type="ECO:0000256" key="10">
    <source>
        <dbReference type="ARBA" id="ARBA00049007"/>
    </source>
</evidence>
<evidence type="ECO:0000256" key="8">
    <source>
        <dbReference type="ARBA" id="ARBA00023299"/>
    </source>
</evidence>
<dbReference type="AlphaFoldDB" id="D6CTL2"/>
<dbReference type="InterPro" id="IPR015421">
    <property type="entry name" value="PyrdxlP-dep_Trfase_major"/>
</dbReference>